<evidence type="ECO:0000313" key="2">
    <source>
        <dbReference type="Proteomes" id="UP000285456"/>
    </source>
</evidence>
<dbReference type="Pfam" id="PF25847">
    <property type="entry name" value="YgzA"/>
    <property type="match status" value="1"/>
</dbReference>
<accession>A0A417YF51</accession>
<keyword evidence="2" id="KW-1185">Reference proteome</keyword>
<dbReference type="AlphaFoldDB" id="A0A417YF51"/>
<evidence type="ECO:0000313" key="1">
    <source>
        <dbReference type="EMBL" id="RHW31282.1"/>
    </source>
</evidence>
<name>A0A417YF51_9BACI</name>
<reference evidence="1 2" key="1">
    <citation type="journal article" date="2007" name="Int. J. Syst. Evol. Microbiol.">
        <title>Oceanobacillus profundus sp. nov., isolated from a deep-sea sediment core.</title>
        <authorList>
            <person name="Kim Y.G."/>
            <person name="Choi D.H."/>
            <person name="Hyun S."/>
            <person name="Cho B.C."/>
        </authorList>
    </citation>
    <scope>NUCLEOTIDE SEQUENCE [LARGE SCALE GENOMIC DNA]</scope>
    <source>
        <strain evidence="1 2">DSM 18246</strain>
    </source>
</reference>
<dbReference type="InterPro" id="IPR058862">
    <property type="entry name" value="YgzA"/>
</dbReference>
<dbReference type="Proteomes" id="UP000285456">
    <property type="component" value="Unassembled WGS sequence"/>
</dbReference>
<dbReference type="RefSeq" id="WP_095311264.1">
    <property type="nucleotide sequence ID" value="NZ_JAMAWL010000002.1"/>
</dbReference>
<dbReference type="EMBL" id="QWEH01000009">
    <property type="protein sequence ID" value="RHW31282.1"/>
    <property type="molecule type" value="Genomic_DNA"/>
</dbReference>
<comment type="caution">
    <text evidence="1">The sequence shown here is derived from an EMBL/GenBank/DDBJ whole genome shotgun (WGS) entry which is preliminary data.</text>
</comment>
<sequence length="70" mass="8028">MTELNRIADELEYMITENLFTEPKDIKVRSFIRAVHLGDVDIADYLGKNSKEKYGEDLVVAIREAAERLA</sequence>
<proteinExistence type="predicted"/>
<gene>
    <name evidence="1" type="ORF">D1B32_13855</name>
</gene>
<dbReference type="OrthoDB" id="9951486at2"/>
<protein>
    <submittedName>
        <fullName evidence="1">Uncharacterized protein</fullName>
    </submittedName>
</protein>
<organism evidence="1 2">
    <name type="scientific">Oceanobacillus profundus</name>
    <dbReference type="NCBI Taxonomy" id="372463"/>
    <lineage>
        <taxon>Bacteria</taxon>
        <taxon>Bacillati</taxon>
        <taxon>Bacillota</taxon>
        <taxon>Bacilli</taxon>
        <taxon>Bacillales</taxon>
        <taxon>Bacillaceae</taxon>
        <taxon>Oceanobacillus</taxon>
    </lineage>
</organism>